<dbReference type="Gene3D" id="3.40.50.720">
    <property type="entry name" value="NAD(P)-binding Rossmann-like Domain"/>
    <property type="match status" value="1"/>
</dbReference>
<evidence type="ECO:0000256" key="2">
    <source>
        <dbReference type="ARBA" id="ARBA00023002"/>
    </source>
</evidence>
<proteinExistence type="inferred from homology"/>
<sequence>MSAPDGGRPVALVTGASRTAGIGGAIATALAADGWDVALTYWQPYDERMPWGGEPEGVGQLTAAVQAVGGRAAAIAADLGDVTAPAAVFAMVNATLGPVTALVLSHCESVDSDLRSTTVESFDLHMAVNARASWLLIREFAGQYSGPFGRGRIVALTSDHTAGNLPYGASKGALDRIVLASARELEDLGVTANVVNPGATDTGWMTDELRTVAAERSPLARLGTPADAAALVTFLCSERGGWVNGQLIYSDGGIHT</sequence>
<dbReference type="RefSeq" id="WP_179714858.1">
    <property type="nucleotide sequence ID" value="NZ_JACBZT010000001.1"/>
</dbReference>
<dbReference type="EC" id="1.1.1.100" evidence="3"/>
<keyword evidence="2 3" id="KW-0560">Oxidoreductase</keyword>
<evidence type="ECO:0000313" key="3">
    <source>
        <dbReference type="EMBL" id="NYJ04095.1"/>
    </source>
</evidence>
<dbReference type="Pfam" id="PF13561">
    <property type="entry name" value="adh_short_C2"/>
    <property type="match status" value="1"/>
</dbReference>
<dbReference type="AlphaFoldDB" id="A0A853C882"/>
<name>A0A853C882_9ACTN</name>
<dbReference type="InterPro" id="IPR036291">
    <property type="entry name" value="NAD(P)-bd_dom_sf"/>
</dbReference>
<dbReference type="Proteomes" id="UP000541969">
    <property type="component" value="Unassembled WGS sequence"/>
</dbReference>
<dbReference type="InterPro" id="IPR002347">
    <property type="entry name" value="SDR_fam"/>
</dbReference>
<dbReference type="PANTHER" id="PTHR48107">
    <property type="entry name" value="NADPH-DEPENDENT ALDEHYDE REDUCTASE-LIKE PROTEIN, CHLOROPLASTIC-RELATED"/>
    <property type="match status" value="1"/>
</dbReference>
<protein>
    <submittedName>
        <fullName evidence="3">3-oxoacyl-[acyl-carrier protein] reductase</fullName>
        <ecNumber evidence="3">1.1.1.100</ecNumber>
    </submittedName>
</protein>
<dbReference type="GO" id="GO:0004316">
    <property type="term" value="F:3-oxoacyl-[acyl-carrier-protein] reductase (NADPH) activity"/>
    <property type="evidence" value="ECO:0007669"/>
    <property type="project" value="UniProtKB-EC"/>
</dbReference>
<reference evidence="3 4" key="1">
    <citation type="submission" date="2020-07" db="EMBL/GenBank/DDBJ databases">
        <title>Sequencing the genomes of 1000 actinobacteria strains.</title>
        <authorList>
            <person name="Klenk H.-P."/>
        </authorList>
    </citation>
    <scope>NUCLEOTIDE SEQUENCE [LARGE SCALE GENOMIC DNA]</scope>
    <source>
        <strain evidence="3 4">DSM 104001</strain>
    </source>
</reference>
<comment type="caution">
    <text evidence="3">The sequence shown here is derived from an EMBL/GenBank/DDBJ whole genome shotgun (WGS) entry which is preliminary data.</text>
</comment>
<dbReference type="PANTHER" id="PTHR48107:SF7">
    <property type="entry name" value="RE15974P"/>
    <property type="match status" value="1"/>
</dbReference>
<dbReference type="SUPFAM" id="SSF51735">
    <property type="entry name" value="NAD(P)-binding Rossmann-fold domains"/>
    <property type="match status" value="1"/>
</dbReference>
<gene>
    <name evidence="3" type="ORF">GGQ55_000373</name>
</gene>
<comment type="similarity">
    <text evidence="1">Belongs to the short-chain dehydrogenases/reductases (SDR) family.</text>
</comment>
<organism evidence="3 4">
    <name type="scientific">Petropleomorpha daqingensis</name>
    <dbReference type="NCBI Taxonomy" id="2026353"/>
    <lineage>
        <taxon>Bacteria</taxon>
        <taxon>Bacillati</taxon>
        <taxon>Actinomycetota</taxon>
        <taxon>Actinomycetes</taxon>
        <taxon>Geodermatophilales</taxon>
        <taxon>Geodermatophilaceae</taxon>
        <taxon>Petropleomorpha</taxon>
    </lineage>
</organism>
<evidence type="ECO:0000313" key="4">
    <source>
        <dbReference type="Proteomes" id="UP000541969"/>
    </source>
</evidence>
<dbReference type="EMBL" id="JACBZT010000001">
    <property type="protein sequence ID" value="NYJ04095.1"/>
    <property type="molecule type" value="Genomic_DNA"/>
</dbReference>
<keyword evidence="4" id="KW-1185">Reference proteome</keyword>
<evidence type="ECO:0000256" key="1">
    <source>
        <dbReference type="ARBA" id="ARBA00006484"/>
    </source>
</evidence>
<dbReference type="PRINTS" id="PR00081">
    <property type="entry name" value="GDHRDH"/>
</dbReference>
<accession>A0A853C882</accession>